<name>A0A4V6PYB8_9GAMM</name>
<feature type="domain" description="Tyr recombinase" evidence="6">
    <location>
        <begin position="214"/>
        <end position="328"/>
    </location>
</feature>
<keyword evidence="4" id="KW-0233">DNA recombination</keyword>
<keyword evidence="3" id="KW-0238">DNA-binding</keyword>
<dbReference type="Pfam" id="PF00589">
    <property type="entry name" value="Phage_integrase"/>
    <property type="match status" value="1"/>
</dbReference>
<dbReference type="InterPro" id="IPR002104">
    <property type="entry name" value="Integrase_catalytic"/>
</dbReference>
<evidence type="ECO:0000256" key="5">
    <source>
        <dbReference type="SAM" id="MobiDB-lite"/>
    </source>
</evidence>
<keyword evidence="2" id="KW-0229">DNA integration</keyword>
<evidence type="ECO:0000313" key="10">
    <source>
        <dbReference type="Proteomes" id="UP000295293"/>
    </source>
</evidence>
<gene>
    <name evidence="9" type="ORF">DFR29_110226</name>
</gene>
<dbReference type="OrthoDB" id="9795573at2"/>
<dbReference type="Proteomes" id="UP000295293">
    <property type="component" value="Unassembled WGS sequence"/>
</dbReference>
<keyword evidence="10" id="KW-1185">Reference proteome</keyword>
<dbReference type="GO" id="GO:0006310">
    <property type="term" value="P:DNA recombination"/>
    <property type="evidence" value="ECO:0007669"/>
    <property type="project" value="UniProtKB-KW"/>
</dbReference>
<evidence type="ECO:0000313" key="9">
    <source>
        <dbReference type="EMBL" id="TDR41742.1"/>
    </source>
</evidence>
<proteinExistence type="inferred from homology"/>
<dbReference type="Pfam" id="PF22022">
    <property type="entry name" value="Phage_int_M"/>
    <property type="match status" value="1"/>
</dbReference>
<dbReference type="GO" id="GO:0015074">
    <property type="term" value="P:DNA integration"/>
    <property type="evidence" value="ECO:0007669"/>
    <property type="project" value="UniProtKB-KW"/>
</dbReference>
<dbReference type="InterPro" id="IPR025166">
    <property type="entry name" value="Integrase_DNA_bind_dom"/>
</dbReference>
<dbReference type="Gene3D" id="3.30.160.390">
    <property type="entry name" value="Integrase, DNA-binding domain"/>
    <property type="match status" value="1"/>
</dbReference>
<organism evidence="9 10">
    <name type="scientific">Tahibacter aquaticus</name>
    <dbReference type="NCBI Taxonomy" id="520092"/>
    <lineage>
        <taxon>Bacteria</taxon>
        <taxon>Pseudomonadati</taxon>
        <taxon>Pseudomonadota</taxon>
        <taxon>Gammaproteobacteria</taxon>
        <taxon>Lysobacterales</taxon>
        <taxon>Rhodanobacteraceae</taxon>
        <taxon>Tahibacter</taxon>
    </lineage>
</organism>
<dbReference type="CDD" id="cd00801">
    <property type="entry name" value="INT_P4_C"/>
    <property type="match status" value="1"/>
</dbReference>
<reference evidence="9 10" key="1">
    <citation type="submission" date="2019-03" db="EMBL/GenBank/DDBJ databases">
        <title>Genomic Encyclopedia of Type Strains, Phase IV (KMG-IV): sequencing the most valuable type-strain genomes for metagenomic binning, comparative biology and taxonomic classification.</title>
        <authorList>
            <person name="Goeker M."/>
        </authorList>
    </citation>
    <scope>NUCLEOTIDE SEQUENCE [LARGE SCALE GENOMIC DNA]</scope>
    <source>
        <strain evidence="9 10">DSM 21667</strain>
    </source>
</reference>
<protein>
    <submittedName>
        <fullName evidence="9">Integrase</fullName>
    </submittedName>
</protein>
<dbReference type="InterPro" id="IPR053876">
    <property type="entry name" value="Phage_int_M"/>
</dbReference>
<dbReference type="InterPro" id="IPR050808">
    <property type="entry name" value="Phage_Integrase"/>
</dbReference>
<feature type="domain" description="Phage integrase central" evidence="8">
    <location>
        <begin position="100"/>
        <end position="195"/>
    </location>
</feature>
<dbReference type="Gene3D" id="1.10.443.10">
    <property type="entry name" value="Intergrase catalytic core"/>
    <property type="match status" value="1"/>
</dbReference>
<dbReference type="AlphaFoldDB" id="A0A4V6PYB8"/>
<dbReference type="SUPFAM" id="SSF56349">
    <property type="entry name" value="DNA breaking-rejoining enzymes"/>
    <property type="match status" value="1"/>
</dbReference>
<dbReference type="InterPro" id="IPR013762">
    <property type="entry name" value="Integrase-like_cat_sf"/>
</dbReference>
<dbReference type="InterPro" id="IPR010998">
    <property type="entry name" value="Integrase_recombinase_N"/>
</dbReference>
<feature type="region of interest" description="Disordered" evidence="5">
    <location>
        <begin position="330"/>
        <end position="352"/>
    </location>
</feature>
<dbReference type="PANTHER" id="PTHR30629">
    <property type="entry name" value="PROPHAGE INTEGRASE"/>
    <property type="match status" value="1"/>
</dbReference>
<dbReference type="GO" id="GO:0003677">
    <property type="term" value="F:DNA binding"/>
    <property type="evidence" value="ECO:0007669"/>
    <property type="project" value="UniProtKB-KW"/>
</dbReference>
<dbReference type="RefSeq" id="WP_133819813.1">
    <property type="nucleotide sequence ID" value="NZ_SNZH01000010.1"/>
</dbReference>
<dbReference type="EMBL" id="SNZH01000010">
    <property type="protein sequence ID" value="TDR41742.1"/>
    <property type="molecule type" value="Genomic_DNA"/>
</dbReference>
<dbReference type="InterPro" id="IPR011010">
    <property type="entry name" value="DNA_brk_join_enz"/>
</dbReference>
<feature type="domain" description="Integrase DNA-binding" evidence="7">
    <location>
        <begin position="3"/>
        <end position="88"/>
    </location>
</feature>
<accession>A0A4V6PYB8</accession>
<evidence type="ECO:0000256" key="2">
    <source>
        <dbReference type="ARBA" id="ARBA00022908"/>
    </source>
</evidence>
<sequence>MPLTDTEARKTPPEGRPLKLFDGGGLYLLIKPNGSRWWRLKYRVAGKEKLLSLGVHPEVTLKAARARRDELRKQMKAGLDPGQQRRAEKHYQAIATANTFEAIANEWLALQKKRLTPANYSKNCWMLDSYLVPAFGREAIGDITAPQILAMLRLIETKGVHETAHRCRSLCSRVFRYAISTGRVEGDSGTDLRGALAPAVSTPRAAITDPESIGGLLRAIEGYTGHFPTLYALKLAPRVFTRPGELRAAEWAKIDLDAAEWIIPAARMKMRAEHIVPLSTRAVEILRAAHKVSGIGRFVFPGVRSRARPLSDNTINAALRRLGYAIEEMTGQRRREEAQQKRSRSASSNRAAAVGALAVAQVFRPASRSR</sequence>
<feature type="compositionally biased region" description="Basic and acidic residues" evidence="5">
    <location>
        <begin position="330"/>
        <end position="340"/>
    </location>
</feature>
<dbReference type="PANTHER" id="PTHR30629:SF2">
    <property type="entry name" value="PROPHAGE INTEGRASE INTS-RELATED"/>
    <property type="match status" value="1"/>
</dbReference>
<evidence type="ECO:0000256" key="4">
    <source>
        <dbReference type="ARBA" id="ARBA00023172"/>
    </source>
</evidence>
<dbReference type="Pfam" id="PF13356">
    <property type="entry name" value="Arm-DNA-bind_3"/>
    <property type="match status" value="1"/>
</dbReference>
<evidence type="ECO:0000256" key="1">
    <source>
        <dbReference type="ARBA" id="ARBA00008857"/>
    </source>
</evidence>
<comment type="similarity">
    <text evidence="1">Belongs to the 'phage' integrase family.</text>
</comment>
<evidence type="ECO:0000259" key="8">
    <source>
        <dbReference type="Pfam" id="PF22022"/>
    </source>
</evidence>
<comment type="caution">
    <text evidence="9">The sequence shown here is derived from an EMBL/GenBank/DDBJ whole genome shotgun (WGS) entry which is preliminary data.</text>
</comment>
<dbReference type="InterPro" id="IPR038488">
    <property type="entry name" value="Integrase_DNA-bd_sf"/>
</dbReference>
<evidence type="ECO:0000259" key="6">
    <source>
        <dbReference type="Pfam" id="PF00589"/>
    </source>
</evidence>
<dbReference type="Gene3D" id="1.10.150.130">
    <property type="match status" value="1"/>
</dbReference>
<evidence type="ECO:0000259" key="7">
    <source>
        <dbReference type="Pfam" id="PF13356"/>
    </source>
</evidence>
<evidence type="ECO:0000256" key="3">
    <source>
        <dbReference type="ARBA" id="ARBA00023125"/>
    </source>
</evidence>